<protein>
    <submittedName>
        <fullName evidence="1">Uncharacterized protein</fullName>
    </submittedName>
</protein>
<evidence type="ECO:0000313" key="1">
    <source>
        <dbReference type="EMBL" id="KAJ8618995.1"/>
    </source>
</evidence>
<comment type="caution">
    <text evidence="1">The sequence shown here is derived from an EMBL/GenBank/DDBJ whole genome shotgun (WGS) entry which is preliminary data.</text>
</comment>
<sequence length="279" mass="31172">MLGFMVYGNIDKPMTPSPSDKVGVPPQSAKGASAYAEVLHRSPKPKTIRMENQGRTSKLAMNKRISREEGEASRVGLRTGLTQEEENSIIRSTYKCVLFNDAVDGSINHDLKMPLHGIGDTLPSSESLILLNVREDPCSTCGLGIEDCLGCNLFSPPYENKEEEEKRSNYRGVRQRQSGRWAAEIQDPVKRARVWLGTFDAAEEAARAYDKKAFEFHGIRAKLNFPYPEYRAPADHSLLEWQQQHPGTSPLMGSNWESPVETASGANLWEVRGGKEYQD</sequence>
<proteinExistence type="predicted"/>
<gene>
    <name evidence="1" type="ORF">MRB53_015181</name>
</gene>
<accession>A0ACC2KCZ3</accession>
<reference evidence="1 2" key="1">
    <citation type="journal article" date="2022" name="Hortic Res">
        <title>A haplotype resolved chromosomal level avocado genome allows analysis of novel avocado genes.</title>
        <authorList>
            <person name="Nath O."/>
            <person name="Fletcher S.J."/>
            <person name="Hayward A."/>
            <person name="Shaw L.M."/>
            <person name="Masouleh A.K."/>
            <person name="Furtado A."/>
            <person name="Henry R.J."/>
            <person name="Mitter N."/>
        </authorList>
    </citation>
    <scope>NUCLEOTIDE SEQUENCE [LARGE SCALE GENOMIC DNA]</scope>
    <source>
        <strain evidence="2">cv. Hass</strain>
    </source>
</reference>
<name>A0ACC2KCZ3_PERAE</name>
<organism evidence="1 2">
    <name type="scientific">Persea americana</name>
    <name type="common">Avocado</name>
    <dbReference type="NCBI Taxonomy" id="3435"/>
    <lineage>
        <taxon>Eukaryota</taxon>
        <taxon>Viridiplantae</taxon>
        <taxon>Streptophyta</taxon>
        <taxon>Embryophyta</taxon>
        <taxon>Tracheophyta</taxon>
        <taxon>Spermatophyta</taxon>
        <taxon>Magnoliopsida</taxon>
        <taxon>Magnoliidae</taxon>
        <taxon>Laurales</taxon>
        <taxon>Lauraceae</taxon>
        <taxon>Persea</taxon>
    </lineage>
</organism>
<dbReference type="Proteomes" id="UP001234297">
    <property type="component" value="Chromosome 4"/>
</dbReference>
<keyword evidence="2" id="KW-1185">Reference proteome</keyword>
<evidence type="ECO:0000313" key="2">
    <source>
        <dbReference type="Proteomes" id="UP001234297"/>
    </source>
</evidence>
<dbReference type="EMBL" id="CM056812">
    <property type="protein sequence ID" value="KAJ8618995.1"/>
    <property type="molecule type" value="Genomic_DNA"/>
</dbReference>